<sequence>MRLTLALVSAVLAPQPLGVVEHTLGRFERDTLQPVGPTIAVEEPHARPALAPDGRRFAIGLSSSGLPDPPTPGRGRVGLWIVDAGAMRIERQVRTGIAAEAVVFPGMVAAMLQSGALVVVDPDSGEILSRRQIGFSFGTPDGEVVAGRGVLVNEVRRGRGIEVAVVSAAGRVRRTFIRVPGMTRDVALAGSDRRAFIVGKGRIATLDPATLRVRTRRFDGVASTAAFTGTTLAIGGTRGLRMYDTRTWRLLARDSRSTDVFVSGRTIIAGGRGKITARSTTGRVLWRAAGDATAVAAGRVYAQPAVLDVATGARVGTHPRNLYALSVIDG</sequence>
<dbReference type="InterPro" id="IPR011047">
    <property type="entry name" value="Quinoprotein_ADH-like_sf"/>
</dbReference>
<name>A0A9X3SA82_9ACTN</name>
<keyword evidence="2" id="KW-1185">Reference proteome</keyword>
<dbReference type="SUPFAM" id="SSF50998">
    <property type="entry name" value="Quinoprotein alcohol dehydrogenase-like"/>
    <property type="match status" value="1"/>
</dbReference>
<evidence type="ECO:0000313" key="1">
    <source>
        <dbReference type="EMBL" id="MDA0180035.1"/>
    </source>
</evidence>
<protein>
    <submittedName>
        <fullName evidence="1">Uncharacterized protein</fullName>
    </submittedName>
</protein>
<accession>A0A9X3SA82</accession>
<dbReference type="Proteomes" id="UP001147653">
    <property type="component" value="Unassembled WGS sequence"/>
</dbReference>
<evidence type="ECO:0000313" key="2">
    <source>
        <dbReference type="Proteomes" id="UP001147653"/>
    </source>
</evidence>
<dbReference type="AlphaFoldDB" id="A0A9X3SA82"/>
<organism evidence="1 2">
    <name type="scientific">Solirubrobacter phytolaccae</name>
    <dbReference type="NCBI Taxonomy" id="1404360"/>
    <lineage>
        <taxon>Bacteria</taxon>
        <taxon>Bacillati</taxon>
        <taxon>Actinomycetota</taxon>
        <taxon>Thermoleophilia</taxon>
        <taxon>Solirubrobacterales</taxon>
        <taxon>Solirubrobacteraceae</taxon>
        <taxon>Solirubrobacter</taxon>
    </lineage>
</organism>
<dbReference type="InterPro" id="IPR015943">
    <property type="entry name" value="WD40/YVTN_repeat-like_dom_sf"/>
</dbReference>
<dbReference type="EMBL" id="JAPDDP010000009">
    <property type="protein sequence ID" value="MDA0180035.1"/>
    <property type="molecule type" value="Genomic_DNA"/>
</dbReference>
<dbReference type="RefSeq" id="WP_270024345.1">
    <property type="nucleotide sequence ID" value="NZ_JAPDDP010000009.1"/>
</dbReference>
<reference evidence="1" key="1">
    <citation type="submission" date="2022-10" db="EMBL/GenBank/DDBJ databases">
        <title>The WGS of Solirubrobacter phytolaccae KCTC 29190.</title>
        <authorList>
            <person name="Jiang Z."/>
        </authorList>
    </citation>
    <scope>NUCLEOTIDE SEQUENCE</scope>
    <source>
        <strain evidence="1">KCTC 29190</strain>
    </source>
</reference>
<proteinExistence type="predicted"/>
<gene>
    <name evidence="1" type="ORF">OJ997_06990</name>
</gene>
<comment type="caution">
    <text evidence="1">The sequence shown here is derived from an EMBL/GenBank/DDBJ whole genome shotgun (WGS) entry which is preliminary data.</text>
</comment>
<dbReference type="Gene3D" id="2.130.10.10">
    <property type="entry name" value="YVTN repeat-like/Quinoprotein amine dehydrogenase"/>
    <property type="match status" value="1"/>
</dbReference>